<accession>B7KX93</accession>
<dbReference type="HOGENOM" id="CLU_1052958_0_0_5"/>
<reference evidence="1 2" key="2">
    <citation type="journal article" date="2012" name="J. Bacteriol.">
        <title>Complete genome sequences of six strains of the genus Methylobacterium.</title>
        <authorList>
            <person name="Marx C.J."/>
            <person name="Bringel F."/>
            <person name="Chistoserdova L."/>
            <person name="Moulin L."/>
            <person name="Farhan Ul Haque M."/>
            <person name="Fleischman D.E."/>
            <person name="Gruffaz C."/>
            <person name="Jourand P."/>
            <person name="Knief C."/>
            <person name="Lee M.C."/>
            <person name="Muller E.E."/>
            <person name="Nadalig T."/>
            <person name="Peyraud R."/>
            <person name="Roselli S."/>
            <person name="Russ L."/>
            <person name="Goodwin L.A."/>
            <person name="Ivanova N."/>
            <person name="Kyrpides N."/>
            <person name="Lajus A."/>
            <person name="Land M.L."/>
            <person name="Medigue C."/>
            <person name="Mikhailova N."/>
            <person name="Nolan M."/>
            <person name="Woyke T."/>
            <person name="Stolyar S."/>
            <person name="Vorholt J.A."/>
            <person name="Vuilleumier S."/>
        </authorList>
    </citation>
    <scope>NUCLEOTIDE SEQUENCE [LARGE SCALE GENOMIC DNA]</scope>
    <source>
        <strain evidence="2">CM4 / NCIMB 13688</strain>
    </source>
</reference>
<organism evidence="1 2">
    <name type="scientific">Methylorubrum extorquens (strain CM4 / NCIMB 13688)</name>
    <name type="common">Methylobacterium extorquens</name>
    <dbReference type="NCBI Taxonomy" id="440085"/>
    <lineage>
        <taxon>Bacteria</taxon>
        <taxon>Pseudomonadati</taxon>
        <taxon>Pseudomonadota</taxon>
        <taxon>Alphaproteobacteria</taxon>
        <taxon>Hyphomicrobiales</taxon>
        <taxon>Methylobacteriaceae</taxon>
        <taxon>Methylorubrum</taxon>
    </lineage>
</organism>
<reference evidence="2" key="1">
    <citation type="submission" date="2008-12" db="EMBL/GenBank/DDBJ databases">
        <title>Complete sequence of chromosome of Methylobacterium chloromethanicum CM4.</title>
        <authorList>
            <consortium name="US DOE Joint Genome Institute"/>
            <person name="Lucas S."/>
            <person name="Copeland A."/>
            <person name="Lapidus A."/>
            <person name="Glavina del Rio T."/>
            <person name="Dalin E."/>
            <person name="Tice H."/>
            <person name="Bruce D."/>
            <person name="Goodwin L."/>
            <person name="Pitluck S."/>
            <person name="Chertkov O."/>
            <person name="Brettin T."/>
            <person name="Detter J.C."/>
            <person name="Han C."/>
            <person name="Larimer F."/>
            <person name="Land M."/>
            <person name="Hauser L."/>
            <person name="Kyrpides N."/>
            <person name="Mikhailova N."/>
            <person name="Marx C."/>
            <person name="Richardson P."/>
        </authorList>
    </citation>
    <scope>NUCLEOTIDE SEQUENCE [LARGE SCALE GENOMIC DNA]</scope>
    <source>
        <strain evidence="2">CM4 / NCIMB 13688</strain>
    </source>
</reference>
<name>B7KX93_METC4</name>
<protein>
    <submittedName>
        <fullName evidence="1">Uncharacterized protein</fullName>
    </submittedName>
</protein>
<dbReference type="AlphaFoldDB" id="B7KX93"/>
<sequence length="264" mass="29503">MNASVDETFRRQLLVMDFLTGAISGGEARFNAAFAALKWAGAFREAFEKLVSVGAAHPRIRPVFRERWRRMKAESYARLETGAKAPPPDWHLERDLCDHPHLLADGLKLLMPTFEPRQWPFALYRGQRLADHQAGSHGVWWAPCPVYAEMFARMLSRLGGEARAVVVAFDPHAAFIGEIDGEYLVDPRLLEDVQLVAALPLQSGDDLHDPERAFLMQGQPDGFDGAGLLEWLDSGRPIEGVERVRDARAARVRGLLLRSEPVAT</sequence>
<evidence type="ECO:0000313" key="2">
    <source>
        <dbReference type="Proteomes" id="UP000002385"/>
    </source>
</evidence>
<evidence type="ECO:0000313" key="1">
    <source>
        <dbReference type="EMBL" id="ACK86142.1"/>
    </source>
</evidence>
<proteinExistence type="predicted"/>
<dbReference type="EMBL" id="CP001298">
    <property type="protein sequence ID" value="ACK86142.1"/>
    <property type="molecule type" value="Genomic_DNA"/>
</dbReference>
<dbReference type="RefSeq" id="WP_015952973.1">
    <property type="nucleotide sequence ID" value="NC_011757.1"/>
</dbReference>
<gene>
    <name evidence="1" type="ordered locus">Mchl_5384</name>
</gene>
<dbReference type="Proteomes" id="UP000002385">
    <property type="component" value="Chromosome"/>
</dbReference>
<dbReference type="KEGG" id="mch:Mchl_5384"/>